<dbReference type="Proteomes" id="UP001180840">
    <property type="component" value="Unassembled WGS sequence"/>
</dbReference>
<dbReference type="EMBL" id="JAVDXZ010000001">
    <property type="protein sequence ID" value="MDR7330412.1"/>
    <property type="molecule type" value="Genomic_DNA"/>
</dbReference>
<protein>
    <recommendedName>
        <fullName evidence="3">DUF2200 domain-containing protein</fullName>
    </recommendedName>
</protein>
<dbReference type="InterPro" id="IPR014580">
    <property type="entry name" value="UCP033199"/>
</dbReference>
<evidence type="ECO:0008006" key="3">
    <source>
        <dbReference type="Google" id="ProtNLM"/>
    </source>
</evidence>
<name>A0ABU1ZZQ7_9CORY</name>
<dbReference type="RefSeq" id="WP_290196085.1">
    <property type="nucleotide sequence ID" value="NZ_CP047654.1"/>
</dbReference>
<gene>
    <name evidence="1" type="ORF">J2S39_002088</name>
</gene>
<accession>A0ABU1ZZQ7</accession>
<evidence type="ECO:0000313" key="2">
    <source>
        <dbReference type="Proteomes" id="UP001180840"/>
    </source>
</evidence>
<dbReference type="Pfam" id="PF09966">
    <property type="entry name" value="DUF2200"/>
    <property type="match status" value="1"/>
</dbReference>
<reference evidence="1" key="1">
    <citation type="submission" date="2023-07" db="EMBL/GenBank/DDBJ databases">
        <title>Sequencing the genomes of 1000 actinobacteria strains.</title>
        <authorList>
            <person name="Klenk H.-P."/>
        </authorList>
    </citation>
    <scope>NUCLEOTIDE SEQUENCE</scope>
    <source>
        <strain evidence="1">DSM 107476</strain>
    </source>
</reference>
<dbReference type="InterPro" id="IPR023204">
    <property type="entry name" value="SP1917_dom_sf"/>
</dbReference>
<keyword evidence="2" id="KW-1185">Reference proteome</keyword>
<proteinExistence type="predicted"/>
<sequence>MAELTERQKKNQERLKAMPVAEVWPHYVTKVEKKGRPVADLYEAATWLTGYSAAEIDEHLETRTSFRAFFAAAPMNPAAPLITGVVCGVRVEEIEDPLMQRMRWLDKLVDELGRGKKMESVLRS</sequence>
<organism evidence="1 2">
    <name type="scientific">Corynebacterium guangdongense</name>
    <dbReference type="NCBI Taxonomy" id="1783348"/>
    <lineage>
        <taxon>Bacteria</taxon>
        <taxon>Bacillati</taxon>
        <taxon>Actinomycetota</taxon>
        <taxon>Actinomycetes</taxon>
        <taxon>Mycobacteriales</taxon>
        <taxon>Corynebacteriaceae</taxon>
        <taxon>Corynebacterium</taxon>
    </lineage>
</organism>
<evidence type="ECO:0000313" key="1">
    <source>
        <dbReference type="EMBL" id="MDR7330412.1"/>
    </source>
</evidence>
<comment type="caution">
    <text evidence="1">The sequence shown here is derived from an EMBL/GenBank/DDBJ whole genome shotgun (WGS) entry which is preliminary data.</text>
</comment>
<dbReference type="Gene3D" id="1.10.8.290">
    <property type="entry name" value="uncharacterized protein sp1917 domain"/>
    <property type="match status" value="1"/>
</dbReference>